<name>A0ABW5IJI5_9BACT</name>
<dbReference type="InterPro" id="IPR042283">
    <property type="entry name" value="GpdQ_catalytic"/>
</dbReference>
<gene>
    <name evidence="3" type="ORF">ACFSRY_06660</name>
</gene>
<sequence length="276" mass="31752">MLTKLKSYSRAIIVSVIFSSLAFINQACEEFEYSPYEVRLREDEKDINKRNVEKINQLNISPADTLKFILTADTQGFYEENELLVQHVNQHNGDADFLLLGGDITDFGLTMEFRLVNDDFKKLKMPYVAVIGNHDAINNGQEVFRAMYGDYDISFAVGGSKFILLNTNYLEFDKKVPDLDWLEKELAASTGYQNVFVLSHIPPTNNEFGPQKAERYSNLVSNYNVAFSLHGHNHSFRFHHPFDGRIPYLETGATEKREYIVFTVIGDKVSYERIKF</sequence>
<organism evidence="3 4">
    <name type="scientific">Pontibacter locisalis</name>
    <dbReference type="NCBI Taxonomy" id="1719035"/>
    <lineage>
        <taxon>Bacteria</taxon>
        <taxon>Pseudomonadati</taxon>
        <taxon>Bacteroidota</taxon>
        <taxon>Cytophagia</taxon>
        <taxon>Cytophagales</taxon>
        <taxon>Hymenobacteraceae</taxon>
        <taxon>Pontibacter</taxon>
    </lineage>
</organism>
<proteinExistence type="predicted"/>
<keyword evidence="1" id="KW-0732">Signal</keyword>
<accession>A0ABW5IJI5</accession>
<dbReference type="Proteomes" id="UP001597544">
    <property type="component" value="Unassembled WGS sequence"/>
</dbReference>
<dbReference type="SUPFAM" id="SSF56300">
    <property type="entry name" value="Metallo-dependent phosphatases"/>
    <property type="match status" value="1"/>
</dbReference>
<evidence type="ECO:0000256" key="1">
    <source>
        <dbReference type="SAM" id="SignalP"/>
    </source>
</evidence>
<evidence type="ECO:0000259" key="2">
    <source>
        <dbReference type="Pfam" id="PF00149"/>
    </source>
</evidence>
<dbReference type="PANTHER" id="PTHR43143">
    <property type="entry name" value="METALLOPHOSPHOESTERASE, CALCINEURIN SUPERFAMILY"/>
    <property type="match status" value="1"/>
</dbReference>
<evidence type="ECO:0000313" key="4">
    <source>
        <dbReference type="Proteomes" id="UP001597544"/>
    </source>
</evidence>
<feature type="signal peptide" evidence="1">
    <location>
        <begin position="1"/>
        <end position="27"/>
    </location>
</feature>
<dbReference type="Gene3D" id="3.60.21.40">
    <property type="entry name" value="GpdQ, catalytic alpha/beta sandwich domain"/>
    <property type="match status" value="1"/>
</dbReference>
<dbReference type="RefSeq" id="WP_377504300.1">
    <property type="nucleotide sequence ID" value="NZ_JBHULU010000009.1"/>
</dbReference>
<dbReference type="InterPro" id="IPR004843">
    <property type="entry name" value="Calcineurin-like_PHP"/>
</dbReference>
<dbReference type="EC" id="3.1.-.-" evidence="3"/>
<dbReference type="PANTHER" id="PTHR43143:SF1">
    <property type="entry name" value="SERINE_THREONINE-PROTEIN PHOSPHATASE CPPED1"/>
    <property type="match status" value="1"/>
</dbReference>
<feature type="chain" id="PRO_5046244175" evidence="1">
    <location>
        <begin position="28"/>
        <end position="276"/>
    </location>
</feature>
<feature type="domain" description="Calcineurin-like phosphoesterase" evidence="2">
    <location>
        <begin position="66"/>
        <end position="235"/>
    </location>
</feature>
<keyword evidence="3" id="KW-0378">Hydrolase</keyword>
<dbReference type="InterPro" id="IPR029052">
    <property type="entry name" value="Metallo-depent_PP-like"/>
</dbReference>
<keyword evidence="4" id="KW-1185">Reference proteome</keyword>
<dbReference type="Pfam" id="PF00149">
    <property type="entry name" value="Metallophos"/>
    <property type="match status" value="1"/>
</dbReference>
<protein>
    <submittedName>
        <fullName evidence="3">Metallophosphoesterase family protein</fullName>
        <ecNumber evidence="3">3.1.-.-</ecNumber>
    </submittedName>
</protein>
<evidence type="ECO:0000313" key="3">
    <source>
        <dbReference type="EMBL" id="MFD2513540.1"/>
    </source>
</evidence>
<dbReference type="GO" id="GO:0016787">
    <property type="term" value="F:hydrolase activity"/>
    <property type="evidence" value="ECO:0007669"/>
    <property type="project" value="UniProtKB-KW"/>
</dbReference>
<comment type="caution">
    <text evidence="3">The sequence shown here is derived from an EMBL/GenBank/DDBJ whole genome shotgun (WGS) entry which is preliminary data.</text>
</comment>
<reference evidence="4" key="1">
    <citation type="journal article" date="2019" name="Int. J. Syst. Evol. Microbiol.">
        <title>The Global Catalogue of Microorganisms (GCM) 10K type strain sequencing project: providing services to taxonomists for standard genome sequencing and annotation.</title>
        <authorList>
            <consortium name="The Broad Institute Genomics Platform"/>
            <consortium name="The Broad Institute Genome Sequencing Center for Infectious Disease"/>
            <person name="Wu L."/>
            <person name="Ma J."/>
        </authorList>
    </citation>
    <scope>NUCLEOTIDE SEQUENCE [LARGE SCALE GENOMIC DNA]</scope>
    <source>
        <strain evidence="4">KCTC 42498</strain>
    </source>
</reference>
<dbReference type="Gene3D" id="3.60.21.10">
    <property type="match status" value="1"/>
</dbReference>
<dbReference type="EMBL" id="JBHULU010000009">
    <property type="protein sequence ID" value="MFD2513540.1"/>
    <property type="molecule type" value="Genomic_DNA"/>
</dbReference>
<dbReference type="InterPro" id="IPR051918">
    <property type="entry name" value="STPP_CPPED1"/>
</dbReference>